<dbReference type="HOGENOM" id="CLU_3354206_0_0_11"/>
<dbReference type="Proteomes" id="UP000000637">
    <property type="component" value="Chromosome"/>
</dbReference>
<feature type="compositionally biased region" description="Basic and acidic residues" evidence="1">
    <location>
        <begin position="1"/>
        <end position="15"/>
    </location>
</feature>
<dbReference type="EMBL" id="CP000474">
    <property type="protein sequence ID" value="ABM09253.1"/>
    <property type="molecule type" value="Genomic_DNA"/>
</dbReference>
<dbReference type="KEGG" id="aau:AAur_0135"/>
<reference evidence="2 3" key="1">
    <citation type="journal article" date="2006" name="PLoS Genet.">
        <title>Secrets of soil survival revealed by the genome sequence of Arthrobacter aurescens TC1.</title>
        <authorList>
            <person name="Mongodin E.F."/>
            <person name="Shapir N."/>
            <person name="Daugherty S.C."/>
            <person name="DeBoy R.T."/>
            <person name="Emerson J.B."/>
            <person name="Shvartzbeyn A."/>
            <person name="Radune D."/>
            <person name="Vamathevan J."/>
            <person name="Riggs F."/>
            <person name="Grinberg V."/>
            <person name="Khouri H."/>
            <person name="Wackett L.P."/>
            <person name="Nelson K.E."/>
            <person name="Sadowsky M.J."/>
        </authorList>
    </citation>
    <scope>NUCLEOTIDE SEQUENCE [LARGE SCALE GENOMIC DNA]</scope>
    <source>
        <strain evidence="2 3">TC1</strain>
    </source>
</reference>
<sequence length="36" mass="3950">MRAEKGTTSESEHAVRIGHQRQTDTGSELYDATDTA</sequence>
<protein>
    <submittedName>
        <fullName evidence="2">Uncharacterized protein</fullName>
    </submittedName>
</protein>
<accession>A1R151</accession>
<evidence type="ECO:0000313" key="3">
    <source>
        <dbReference type="Proteomes" id="UP000000637"/>
    </source>
</evidence>
<proteinExistence type="predicted"/>
<dbReference type="AlphaFoldDB" id="A1R151"/>
<evidence type="ECO:0000256" key="1">
    <source>
        <dbReference type="SAM" id="MobiDB-lite"/>
    </source>
</evidence>
<feature type="region of interest" description="Disordered" evidence="1">
    <location>
        <begin position="1"/>
        <end position="36"/>
    </location>
</feature>
<organism evidence="2 3">
    <name type="scientific">Paenarthrobacter aurescens (strain TC1)</name>
    <dbReference type="NCBI Taxonomy" id="290340"/>
    <lineage>
        <taxon>Bacteria</taxon>
        <taxon>Bacillati</taxon>
        <taxon>Actinomycetota</taxon>
        <taxon>Actinomycetes</taxon>
        <taxon>Micrococcales</taxon>
        <taxon>Micrococcaceae</taxon>
        <taxon>Paenarthrobacter</taxon>
    </lineage>
</organism>
<evidence type="ECO:0000313" key="2">
    <source>
        <dbReference type="EMBL" id="ABM09253.1"/>
    </source>
</evidence>
<gene>
    <name evidence="2" type="ordered locus">AAur_0135</name>
</gene>
<name>A1R151_PAEAT</name>
<keyword evidence="3" id="KW-1185">Reference proteome</keyword>